<dbReference type="SUPFAM" id="SSF46689">
    <property type="entry name" value="Homeodomain-like"/>
    <property type="match status" value="1"/>
</dbReference>
<sequence length="209" mass="23710">MSEKSSVREARDAEAGAARRGRPPSDKILERLTSAALKIIEDEDVSSLTIERVCKLAKVSRATFYRRWDSINPVFTSTVARILQDSSPPVIRGSNLRENLARGMRNRAELLADKRVGGLFRHAFSVASADEELRHLIQELDRERNAPLIDLLQRAQRKGRIKPDIRFDFVAHQIFGPIWHRSLLLQLPCDEDFISTVLDGVLKDISLED</sequence>
<dbReference type="GO" id="GO:0003700">
    <property type="term" value="F:DNA-binding transcription factor activity"/>
    <property type="evidence" value="ECO:0007669"/>
    <property type="project" value="TreeGrafter"/>
</dbReference>
<dbReference type="InterPro" id="IPR001647">
    <property type="entry name" value="HTH_TetR"/>
</dbReference>
<dbReference type="EMBL" id="AWFB01000016">
    <property type="protein sequence ID" value="RAN33895.1"/>
    <property type="molecule type" value="Genomic_DNA"/>
</dbReference>
<proteinExistence type="predicted"/>
<evidence type="ECO:0000256" key="3">
    <source>
        <dbReference type="ARBA" id="ARBA00023163"/>
    </source>
</evidence>
<dbReference type="Pfam" id="PF16859">
    <property type="entry name" value="TetR_C_11"/>
    <property type="match status" value="1"/>
</dbReference>
<name>A0A062U1E3_9PROT</name>
<dbReference type="eggNOG" id="COG1309">
    <property type="taxonomic scope" value="Bacteria"/>
</dbReference>
<dbReference type="STRING" id="1280941.HY2_13680"/>
<dbReference type="SUPFAM" id="SSF48498">
    <property type="entry name" value="Tetracyclin repressor-like, C-terminal domain"/>
    <property type="match status" value="1"/>
</dbReference>
<dbReference type="InterPro" id="IPR036271">
    <property type="entry name" value="Tet_transcr_reg_TetR-rel_C_sf"/>
</dbReference>
<dbReference type="Gene3D" id="1.10.357.10">
    <property type="entry name" value="Tetracycline Repressor, domain 2"/>
    <property type="match status" value="1"/>
</dbReference>
<feature type="compositionally biased region" description="Basic and acidic residues" evidence="4">
    <location>
        <begin position="1"/>
        <end position="14"/>
    </location>
</feature>
<dbReference type="RefSeq" id="WP_034827044.1">
    <property type="nucleotide sequence ID" value="NZ_AWFA01000025.1"/>
</dbReference>
<evidence type="ECO:0000256" key="1">
    <source>
        <dbReference type="ARBA" id="ARBA00023015"/>
    </source>
</evidence>
<protein>
    <submittedName>
        <fullName evidence="5">Uncharacterized protein</fullName>
    </submittedName>
</protein>
<dbReference type="PANTHER" id="PTHR30055">
    <property type="entry name" value="HTH-TYPE TRANSCRIPTIONAL REGULATOR RUTR"/>
    <property type="match status" value="1"/>
</dbReference>
<accession>A0A328JU92</accession>
<dbReference type="OrthoDB" id="9796019at2"/>
<accession>A0A062U1E3</accession>
<keyword evidence="3" id="KW-0804">Transcription</keyword>
<evidence type="ECO:0000256" key="4">
    <source>
        <dbReference type="SAM" id="MobiDB-lite"/>
    </source>
</evidence>
<dbReference type="InterPro" id="IPR009057">
    <property type="entry name" value="Homeodomain-like_sf"/>
</dbReference>
<dbReference type="GO" id="GO:0000976">
    <property type="term" value="F:transcription cis-regulatory region binding"/>
    <property type="evidence" value="ECO:0007669"/>
    <property type="project" value="TreeGrafter"/>
</dbReference>
<dbReference type="InterPro" id="IPR050109">
    <property type="entry name" value="HTH-type_TetR-like_transc_reg"/>
</dbReference>
<dbReference type="Proteomes" id="UP000249123">
    <property type="component" value="Unassembled WGS sequence"/>
</dbReference>
<evidence type="ECO:0000313" key="6">
    <source>
        <dbReference type="Proteomes" id="UP000249123"/>
    </source>
</evidence>
<gene>
    <name evidence="5" type="ORF">HY3_12050</name>
</gene>
<dbReference type="InterPro" id="IPR011075">
    <property type="entry name" value="TetR_C"/>
</dbReference>
<evidence type="ECO:0000313" key="5">
    <source>
        <dbReference type="EMBL" id="RAN33895.1"/>
    </source>
</evidence>
<keyword evidence="1" id="KW-0805">Transcription regulation</keyword>
<dbReference type="PROSITE" id="PS50977">
    <property type="entry name" value="HTH_TETR_2"/>
    <property type="match status" value="1"/>
</dbReference>
<dbReference type="AlphaFoldDB" id="A0A062U1E3"/>
<comment type="caution">
    <text evidence="5">The sequence shown here is derived from an EMBL/GenBank/DDBJ whole genome shotgun (WGS) entry which is preliminary data.</text>
</comment>
<keyword evidence="2" id="KW-0238">DNA-binding</keyword>
<feature type="region of interest" description="Disordered" evidence="4">
    <location>
        <begin position="1"/>
        <end position="25"/>
    </location>
</feature>
<dbReference type="Pfam" id="PF00440">
    <property type="entry name" value="TetR_N"/>
    <property type="match status" value="1"/>
</dbReference>
<dbReference type="PANTHER" id="PTHR30055:SF148">
    <property type="entry name" value="TETR-FAMILY TRANSCRIPTIONAL REGULATOR"/>
    <property type="match status" value="1"/>
</dbReference>
<dbReference type="Gene3D" id="1.10.10.60">
    <property type="entry name" value="Homeodomain-like"/>
    <property type="match status" value="1"/>
</dbReference>
<organism evidence="5 6">
    <name type="scientific">Hyphomonas pacifica</name>
    <dbReference type="NCBI Taxonomy" id="1280941"/>
    <lineage>
        <taxon>Bacteria</taxon>
        <taxon>Pseudomonadati</taxon>
        <taxon>Pseudomonadota</taxon>
        <taxon>Alphaproteobacteria</taxon>
        <taxon>Hyphomonadales</taxon>
        <taxon>Hyphomonadaceae</taxon>
        <taxon>Hyphomonas</taxon>
    </lineage>
</organism>
<reference evidence="5 6" key="1">
    <citation type="submission" date="2013-04" db="EMBL/GenBank/DDBJ databases">
        <title>Hyphomonas sp. T24B3 Genome Sequencing.</title>
        <authorList>
            <person name="Lai Q."/>
            <person name="Shao Z."/>
        </authorList>
    </citation>
    <scope>NUCLEOTIDE SEQUENCE [LARGE SCALE GENOMIC DNA]</scope>
    <source>
        <strain evidence="5 6">T24B3</strain>
    </source>
</reference>
<keyword evidence="6" id="KW-1185">Reference proteome</keyword>
<evidence type="ECO:0000256" key="2">
    <source>
        <dbReference type="ARBA" id="ARBA00023125"/>
    </source>
</evidence>